<gene>
    <name evidence="1" type="ORF">DSO57_1027334</name>
</gene>
<proteinExistence type="predicted"/>
<comment type="caution">
    <text evidence="1">The sequence shown here is derived from an EMBL/GenBank/DDBJ whole genome shotgun (WGS) entry which is preliminary data.</text>
</comment>
<evidence type="ECO:0000313" key="1">
    <source>
        <dbReference type="EMBL" id="KAJ9068570.1"/>
    </source>
</evidence>
<dbReference type="Proteomes" id="UP001165960">
    <property type="component" value="Unassembled WGS sequence"/>
</dbReference>
<keyword evidence="2" id="KW-1185">Reference proteome</keyword>
<accession>A0ACC2T1V9</accession>
<organism evidence="1 2">
    <name type="scientific">Entomophthora muscae</name>
    <dbReference type="NCBI Taxonomy" id="34485"/>
    <lineage>
        <taxon>Eukaryota</taxon>
        <taxon>Fungi</taxon>
        <taxon>Fungi incertae sedis</taxon>
        <taxon>Zoopagomycota</taxon>
        <taxon>Entomophthoromycotina</taxon>
        <taxon>Entomophthoromycetes</taxon>
        <taxon>Entomophthorales</taxon>
        <taxon>Entomophthoraceae</taxon>
        <taxon>Entomophthora</taxon>
    </lineage>
</organism>
<dbReference type="EMBL" id="QTSX02003716">
    <property type="protein sequence ID" value="KAJ9068570.1"/>
    <property type="molecule type" value="Genomic_DNA"/>
</dbReference>
<reference evidence="1" key="1">
    <citation type="submission" date="2022-04" db="EMBL/GenBank/DDBJ databases">
        <title>Genome of the entomopathogenic fungus Entomophthora muscae.</title>
        <authorList>
            <person name="Elya C."/>
            <person name="Lovett B.R."/>
            <person name="Lee E."/>
            <person name="Macias A.M."/>
            <person name="Hajek A.E."/>
            <person name="De Bivort B.L."/>
            <person name="Kasson M.T."/>
            <person name="De Fine Licht H.H."/>
            <person name="Stajich J.E."/>
        </authorList>
    </citation>
    <scope>NUCLEOTIDE SEQUENCE</scope>
    <source>
        <strain evidence="1">Berkeley</strain>
    </source>
</reference>
<name>A0ACC2T1V9_9FUNG</name>
<sequence>MLLLLLLLLSRGSSANSLRPEIDFAKLGHFGVGGDFDGLSILPTDFPPSTFDPNTIDRVKILAHHNNTVIRLGTLNQGGSIKASCPLRVGSQNFLYVGGEFSMIDEKPVANVAWMDLTAKKWVSLESGVDGPVYSLACDKELGMVYVGGKFSASSGPEPYPRSQLSPESSGVRAWNHEQAKWQELRFSGVNGPVYSITLRKPGGNVILGGQFNATTDTLEASNPLVNLVDLQPSDIKVHRYETEASEKFARSIICGSDSVSLIDPNNHYFNILFSSLFVPSGIKLWNLAISDTGLDEFEILGLDDKPLSLSRVADNFATPCKPCNLLNVTASQEFLFNPQEVKGLDKLCLKFFSWYGSSVSLKKLELFSQNSVLNGLPQRKDLCEESQHLTSGPKIPSGWLSSKPGSEGSFKIPQSSGPVVFEPAVAKSGIYNINLYLPCPQKDCPDSRQLKISLNNSYDSEAELVSAKSFQNTYSKSLQSIYRGFIAAKNDLGKDDKPLVISIELVPGSKSHELGGLIVEKVATETELQGVFEFRPQAAEPKDASSYSPVEVKRTKNPFQVQVVAATDKELAVGGTLEGKPMAQLWTEHGSLDLIPDGSSFGNVSGLAFVEDKLVIGGQYKFFGQRKQFSYENLAQVDLLTRTWERIYENLTTVSFSGLYNTGTSFHLAGLFDALGTSPVPARMSYLEYSPKDGVASPAFISGNITAISSIPEEDAWLFFSGPINGGESFRSTNVGYFSSKNALIPFPAIIPSNATDFLQGARVNTGLFSPKGITAQQPNSNQTSSMVLGGLFQVGDFSGVAIYRNETWSGLGQPINGEVLTLHCADSDMFIGGEFDGPLDSHSLVKWSFTQESFEKIPVSLSATGRPRINSLARIDSDSNVIVAGRFSGPKGLSGCRHICLLEADLLTWAGLESTLSEDVSEVYEAVYFGKSILAAPNTLAYNDVLVYGYENKQWRQAGLQLPGPPRHIKFDNRTRGLFIFGPSDQGSYLTWWDGDTKNLTLGQPLELSRLITQAIVVPVKAPSNALPPKWPFTSTTALLVSGDLHLDSYGNCSGAIYYGERWFPYFTSTRQSPQGAFSGTALLFQDAIYYPRRKEYLPVPLIILISLAISLAIVFCIIGIGMLLTFLQHQRQQISRQSLVPLLSDASPVGPSAMAFTSPLASPLAPPHNPSLNGLRSVNPPDSRTGPSNFN</sequence>
<protein>
    <submittedName>
        <fullName evidence="1">Uncharacterized protein</fullName>
    </submittedName>
</protein>
<evidence type="ECO:0000313" key="2">
    <source>
        <dbReference type="Proteomes" id="UP001165960"/>
    </source>
</evidence>